<dbReference type="InterPro" id="IPR001314">
    <property type="entry name" value="Peptidase_S1A"/>
</dbReference>
<keyword evidence="6" id="KW-0378">Hydrolase</keyword>
<dbReference type="AlphaFoldDB" id="A0A4W6D1F8"/>
<evidence type="ECO:0000256" key="3">
    <source>
        <dbReference type="ARBA" id="ARBA00022670"/>
    </source>
</evidence>
<evidence type="ECO:0000313" key="12">
    <source>
        <dbReference type="Ensembl" id="ENSLCAP00010018579.1"/>
    </source>
</evidence>
<dbReference type="GO" id="GO:0006508">
    <property type="term" value="P:proteolysis"/>
    <property type="evidence" value="ECO:0007669"/>
    <property type="project" value="UniProtKB-KW"/>
</dbReference>
<dbReference type="EC" id="3.4.21.1" evidence="10"/>
<dbReference type="InterPro" id="IPR043504">
    <property type="entry name" value="Peptidase_S1_PA_chymotrypsin"/>
</dbReference>
<evidence type="ECO:0000256" key="5">
    <source>
        <dbReference type="ARBA" id="ARBA00022757"/>
    </source>
</evidence>
<proteinExistence type="predicted"/>
<evidence type="ECO:0000259" key="11">
    <source>
        <dbReference type="PROSITE" id="PS50240"/>
    </source>
</evidence>
<dbReference type="Pfam" id="PF00089">
    <property type="entry name" value="Trypsin"/>
    <property type="match status" value="1"/>
</dbReference>
<dbReference type="GeneTree" id="ENSGT00940000163852"/>
<evidence type="ECO:0000256" key="6">
    <source>
        <dbReference type="ARBA" id="ARBA00022801"/>
    </source>
</evidence>
<evidence type="ECO:0000256" key="4">
    <source>
        <dbReference type="ARBA" id="ARBA00022729"/>
    </source>
</evidence>
<evidence type="ECO:0000256" key="2">
    <source>
        <dbReference type="ARBA" id="ARBA00022525"/>
    </source>
</evidence>
<dbReference type="GO" id="GO:0004252">
    <property type="term" value="F:serine-type endopeptidase activity"/>
    <property type="evidence" value="ECO:0007669"/>
    <property type="project" value="UniProtKB-EC"/>
</dbReference>
<keyword evidence="7" id="KW-0720">Serine protease</keyword>
<sequence length="157" mass="17458">SILNIKGQIVGGADAPPGYWPWQASLTHNDQHFCGGSLINNQWVLTAAHCVTWDMNLTVHLGRHSQSGPNNNEVSREVTQIIIHQSYKFPENDIALLELAAPVNFTDYIRPVCLASADSTFHTGTNSWITGWGDTKSNGFYRHKDLENSYYHCGTDA</sequence>
<reference evidence="13" key="1">
    <citation type="submission" date="2015-09" db="EMBL/GenBank/DDBJ databases">
        <authorList>
            <person name="Sai Rama Sridatta P."/>
        </authorList>
    </citation>
    <scope>NUCLEOTIDE SEQUENCE [LARGE SCALE GENOMIC DNA]</scope>
</reference>
<dbReference type="SUPFAM" id="SSF50494">
    <property type="entry name" value="Trypsin-like serine proteases"/>
    <property type="match status" value="1"/>
</dbReference>
<evidence type="ECO:0000256" key="1">
    <source>
        <dbReference type="ARBA" id="ARBA00004239"/>
    </source>
</evidence>
<evidence type="ECO:0000256" key="10">
    <source>
        <dbReference type="ARBA" id="ARBA00044036"/>
    </source>
</evidence>
<evidence type="ECO:0000313" key="13">
    <source>
        <dbReference type="Proteomes" id="UP000314980"/>
    </source>
</evidence>
<dbReference type="InterPro" id="IPR009003">
    <property type="entry name" value="Peptidase_S1_PA"/>
</dbReference>
<keyword evidence="3" id="KW-0645">Protease</keyword>
<dbReference type="Proteomes" id="UP000314980">
    <property type="component" value="Unassembled WGS sequence"/>
</dbReference>
<dbReference type="CDD" id="cd00190">
    <property type="entry name" value="Tryp_SPc"/>
    <property type="match status" value="1"/>
</dbReference>
<feature type="domain" description="Peptidase S1" evidence="11">
    <location>
        <begin position="9"/>
        <end position="157"/>
    </location>
</feature>
<keyword evidence="13" id="KW-1185">Reference proteome</keyword>
<keyword evidence="2" id="KW-0964">Secreted</keyword>
<dbReference type="FunFam" id="2.40.10.10:FF:000181">
    <property type="entry name" value="Chymotrypsinogen A"/>
    <property type="match status" value="1"/>
</dbReference>
<dbReference type="PANTHER" id="PTHR24253">
    <property type="entry name" value="TRANSMEMBRANE PROTEASE SERINE"/>
    <property type="match status" value="1"/>
</dbReference>
<accession>A0A4W6D1F8</accession>
<keyword evidence="8" id="KW-1015">Disulfide bond</keyword>
<dbReference type="GO" id="GO:0005576">
    <property type="term" value="C:extracellular region"/>
    <property type="evidence" value="ECO:0007669"/>
    <property type="project" value="UniProtKB-SubCell"/>
</dbReference>
<evidence type="ECO:0000256" key="9">
    <source>
        <dbReference type="ARBA" id="ARBA00023180"/>
    </source>
</evidence>
<protein>
    <recommendedName>
        <fullName evidence="10">chymotrypsin</fullName>
        <ecNumber evidence="10">3.4.21.1</ecNumber>
    </recommendedName>
</protein>
<comment type="subcellular location">
    <subcellularLocation>
        <location evidence="1">Secreted</location>
        <location evidence="1">Extracellular space</location>
    </subcellularLocation>
</comment>
<name>A0A4W6D1F8_LATCA</name>
<reference evidence="12" key="2">
    <citation type="submission" date="2025-08" db="UniProtKB">
        <authorList>
            <consortium name="Ensembl"/>
        </authorList>
    </citation>
    <scope>IDENTIFICATION</scope>
</reference>
<organism evidence="12 13">
    <name type="scientific">Lates calcarifer</name>
    <name type="common">Barramundi</name>
    <name type="synonym">Holocentrus calcarifer</name>
    <dbReference type="NCBI Taxonomy" id="8187"/>
    <lineage>
        <taxon>Eukaryota</taxon>
        <taxon>Metazoa</taxon>
        <taxon>Chordata</taxon>
        <taxon>Craniata</taxon>
        <taxon>Vertebrata</taxon>
        <taxon>Euteleostomi</taxon>
        <taxon>Actinopterygii</taxon>
        <taxon>Neopterygii</taxon>
        <taxon>Teleostei</taxon>
        <taxon>Neoteleostei</taxon>
        <taxon>Acanthomorphata</taxon>
        <taxon>Carangaria</taxon>
        <taxon>Carangaria incertae sedis</taxon>
        <taxon>Centropomidae</taxon>
        <taxon>Lates</taxon>
    </lineage>
</organism>
<dbReference type="Gene3D" id="2.40.10.10">
    <property type="entry name" value="Trypsin-like serine proteases"/>
    <property type="match status" value="1"/>
</dbReference>
<dbReference type="PROSITE" id="PS00134">
    <property type="entry name" value="TRYPSIN_HIS"/>
    <property type="match status" value="1"/>
</dbReference>
<dbReference type="PRINTS" id="PR00722">
    <property type="entry name" value="CHYMOTRYPSIN"/>
</dbReference>
<dbReference type="InterPro" id="IPR018114">
    <property type="entry name" value="TRYPSIN_HIS"/>
</dbReference>
<dbReference type="PROSITE" id="PS50240">
    <property type="entry name" value="TRYPSIN_DOM"/>
    <property type="match status" value="1"/>
</dbReference>
<dbReference type="InterPro" id="IPR001254">
    <property type="entry name" value="Trypsin_dom"/>
</dbReference>
<evidence type="ECO:0000256" key="8">
    <source>
        <dbReference type="ARBA" id="ARBA00023157"/>
    </source>
</evidence>
<dbReference type="Ensembl" id="ENSLCAT00010018982.1">
    <property type="protein sequence ID" value="ENSLCAP00010018579.1"/>
    <property type="gene ID" value="ENSLCAG00010008782.1"/>
</dbReference>
<dbReference type="PANTHER" id="PTHR24253:SF144">
    <property type="entry name" value="CHYMOTRYPSIN-LIKE PROTEASE CTRL-1-RELATED"/>
    <property type="match status" value="1"/>
</dbReference>
<keyword evidence="9" id="KW-0325">Glycoprotein</keyword>
<evidence type="ECO:0000256" key="7">
    <source>
        <dbReference type="ARBA" id="ARBA00022825"/>
    </source>
</evidence>
<keyword evidence="5" id="KW-0222">Digestion</keyword>
<reference evidence="12" key="3">
    <citation type="submission" date="2025-09" db="UniProtKB">
        <authorList>
            <consortium name="Ensembl"/>
        </authorList>
    </citation>
    <scope>IDENTIFICATION</scope>
</reference>
<keyword evidence="4" id="KW-0732">Signal</keyword>
<dbReference type="SMART" id="SM00020">
    <property type="entry name" value="Tryp_SPc"/>
    <property type="match status" value="1"/>
</dbReference>
<dbReference type="GO" id="GO:0007586">
    <property type="term" value="P:digestion"/>
    <property type="evidence" value="ECO:0007669"/>
    <property type="project" value="UniProtKB-KW"/>
</dbReference>